<dbReference type="SUPFAM" id="SSF55729">
    <property type="entry name" value="Acyl-CoA N-acyltransferases (Nat)"/>
    <property type="match status" value="1"/>
</dbReference>
<dbReference type="Proteomes" id="UP001163731">
    <property type="component" value="Unassembled WGS sequence"/>
</dbReference>
<dbReference type="PROSITE" id="PS51186">
    <property type="entry name" value="GNAT"/>
    <property type="match status" value="1"/>
</dbReference>
<feature type="domain" description="N-acetyltransferase" evidence="3">
    <location>
        <begin position="4"/>
        <end position="175"/>
    </location>
</feature>
<dbReference type="PANTHER" id="PTHR42919">
    <property type="entry name" value="N-ALPHA-ACETYLTRANSFERASE"/>
    <property type="match status" value="1"/>
</dbReference>
<dbReference type="Gene3D" id="3.40.630.30">
    <property type="match status" value="1"/>
</dbReference>
<dbReference type="InterPro" id="IPR051556">
    <property type="entry name" value="N-term/lysine_N-AcTrnsfr"/>
</dbReference>
<sequence length="175" mass="20410">MQNLQLRKAVETDHINLQNIGKLTFFGTFSADNSVQNLKTYLESAFATEKVKSELSDKNSEFYFAELDNKIIGYLKVNFGDSQTEIKSKKSIEIERIYVLKEFHGKSAGQILYEKAIEVAKALEVDFVWLGVWEKNLRAIRFYEKNKFTPFDKHVFKLGNKEQIDIMMKMKLLHI</sequence>
<gene>
    <name evidence="4" type="ORF">OMO38_19735</name>
</gene>
<dbReference type="Pfam" id="PF00583">
    <property type="entry name" value="Acetyltransf_1"/>
    <property type="match status" value="1"/>
</dbReference>
<evidence type="ECO:0000256" key="1">
    <source>
        <dbReference type="ARBA" id="ARBA00022679"/>
    </source>
</evidence>
<accession>A0ABT3I4L1</accession>
<evidence type="ECO:0000256" key="2">
    <source>
        <dbReference type="ARBA" id="ARBA00023315"/>
    </source>
</evidence>
<evidence type="ECO:0000259" key="3">
    <source>
        <dbReference type="PROSITE" id="PS51186"/>
    </source>
</evidence>
<protein>
    <submittedName>
        <fullName evidence="4">GNAT family N-acetyltransferase</fullName>
    </submittedName>
</protein>
<proteinExistence type="predicted"/>
<dbReference type="InterPro" id="IPR000182">
    <property type="entry name" value="GNAT_dom"/>
</dbReference>
<keyword evidence="1" id="KW-0808">Transferase</keyword>
<dbReference type="EMBL" id="JAPDHW010000028">
    <property type="protein sequence ID" value="MCW3170768.1"/>
    <property type="molecule type" value="Genomic_DNA"/>
</dbReference>
<keyword evidence="5" id="KW-1185">Reference proteome</keyword>
<name>A0ABT3I4L1_9FLAO</name>
<dbReference type="InterPro" id="IPR016181">
    <property type="entry name" value="Acyl_CoA_acyltransferase"/>
</dbReference>
<keyword evidence="2" id="KW-0012">Acyltransferase</keyword>
<comment type="caution">
    <text evidence="4">The sequence shown here is derived from an EMBL/GenBank/DDBJ whole genome shotgun (WGS) entry which is preliminary data.</text>
</comment>
<dbReference type="CDD" id="cd04301">
    <property type="entry name" value="NAT_SF"/>
    <property type="match status" value="1"/>
</dbReference>
<organism evidence="4 5">
    <name type="scientific">Chryseobacterium kimseyorum</name>
    <dbReference type="NCBI Taxonomy" id="2984028"/>
    <lineage>
        <taxon>Bacteria</taxon>
        <taxon>Pseudomonadati</taxon>
        <taxon>Bacteroidota</taxon>
        <taxon>Flavobacteriia</taxon>
        <taxon>Flavobacteriales</taxon>
        <taxon>Weeksellaceae</taxon>
        <taxon>Chryseobacterium group</taxon>
        <taxon>Chryseobacterium</taxon>
    </lineage>
</organism>
<evidence type="ECO:0000313" key="5">
    <source>
        <dbReference type="Proteomes" id="UP001163731"/>
    </source>
</evidence>
<dbReference type="PANTHER" id="PTHR42919:SF8">
    <property type="entry name" value="N-ALPHA-ACETYLTRANSFERASE 50"/>
    <property type="match status" value="1"/>
</dbReference>
<evidence type="ECO:0000313" key="4">
    <source>
        <dbReference type="EMBL" id="MCW3170768.1"/>
    </source>
</evidence>
<reference evidence="4" key="1">
    <citation type="submission" date="2022-10" db="EMBL/GenBank/DDBJ databases">
        <title>Chryseobacterium babae sp. nov. isolated from the gut of the beetle Oryctes rhinoceros, and Chryseobacterium kimseyorum sp. nov., isolated from a stick insect rearing cage.</title>
        <authorList>
            <person name="Shelomi M."/>
            <person name="Han C.-J."/>
            <person name="Chen W.-M."/>
            <person name="Chen H.-K."/>
            <person name="Liaw S.-J."/>
            <person name="Muhle E."/>
            <person name="Clermont D."/>
        </authorList>
    </citation>
    <scope>NUCLEOTIDE SEQUENCE</scope>
    <source>
        <strain evidence="4">09-1422</strain>
    </source>
</reference>
<dbReference type="RefSeq" id="WP_264751897.1">
    <property type="nucleotide sequence ID" value="NZ_JAPDHW010000028.1"/>
</dbReference>